<dbReference type="EMBL" id="BONY01000074">
    <property type="protein sequence ID" value="GIH09717.1"/>
    <property type="molecule type" value="Genomic_DNA"/>
</dbReference>
<accession>A0A8J3VKN4</accession>
<reference evidence="4" key="1">
    <citation type="submission" date="2021-01" db="EMBL/GenBank/DDBJ databases">
        <title>Whole genome shotgun sequence of Rhizocola hellebori NBRC 109834.</title>
        <authorList>
            <person name="Komaki H."/>
            <person name="Tamura T."/>
        </authorList>
    </citation>
    <scope>NUCLEOTIDE SEQUENCE</scope>
    <source>
        <strain evidence="4">NBRC 109834</strain>
    </source>
</reference>
<evidence type="ECO:0000256" key="2">
    <source>
        <dbReference type="SAM" id="MobiDB-lite"/>
    </source>
</evidence>
<name>A0A8J3VKN4_9ACTN</name>
<keyword evidence="3" id="KW-0472">Membrane</keyword>
<feature type="transmembrane region" description="Helical" evidence="3">
    <location>
        <begin position="232"/>
        <end position="253"/>
    </location>
</feature>
<feature type="transmembrane region" description="Helical" evidence="3">
    <location>
        <begin position="159"/>
        <end position="192"/>
    </location>
</feature>
<feature type="region of interest" description="Disordered" evidence="2">
    <location>
        <begin position="270"/>
        <end position="289"/>
    </location>
</feature>
<sequence>MADDFEARLQEVLRQLESRLQRLSSERSRLDGASSEVLSAIGDVAPASITTQIRTTNASIGQAVAEATKTVQEWIQQAFAVLLMRRYVEGWREVGGKATVVSRELHPDILESDTKWEGIGAREYFQTVSLQSTSAARIGEVGTKTADALEQSSALMLSFYVAILPMVVKIIIAIVQALVALGSVIVAAAAALRAGVRGVLLWPIVGMLVWQALTALGNALRVTLSNTAQMRTAGLALLASLVAQWSWVGSLQVQLRTAFPNMRWPEATTGRFDDSAAGSGWSVIPPPRR</sequence>
<keyword evidence="3" id="KW-0812">Transmembrane</keyword>
<gene>
    <name evidence="4" type="ORF">Rhe02_77840</name>
</gene>
<feature type="coiled-coil region" evidence="1">
    <location>
        <begin position="2"/>
        <end position="33"/>
    </location>
</feature>
<dbReference type="RefSeq" id="WP_203913450.1">
    <property type="nucleotide sequence ID" value="NZ_BONY01000074.1"/>
</dbReference>
<dbReference type="Proteomes" id="UP000612899">
    <property type="component" value="Unassembled WGS sequence"/>
</dbReference>
<dbReference type="AlphaFoldDB" id="A0A8J3VKN4"/>
<proteinExistence type="predicted"/>
<evidence type="ECO:0000256" key="1">
    <source>
        <dbReference type="SAM" id="Coils"/>
    </source>
</evidence>
<comment type="caution">
    <text evidence="4">The sequence shown here is derived from an EMBL/GenBank/DDBJ whole genome shotgun (WGS) entry which is preliminary data.</text>
</comment>
<evidence type="ECO:0000313" key="4">
    <source>
        <dbReference type="EMBL" id="GIH09717.1"/>
    </source>
</evidence>
<evidence type="ECO:0000313" key="5">
    <source>
        <dbReference type="Proteomes" id="UP000612899"/>
    </source>
</evidence>
<keyword evidence="3" id="KW-1133">Transmembrane helix</keyword>
<keyword evidence="5" id="KW-1185">Reference proteome</keyword>
<organism evidence="4 5">
    <name type="scientific">Rhizocola hellebori</name>
    <dbReference type="NCBI Taxonomy" id="1392758"/>
    <lineage>
        <taxon>Bacteria</taxon>
        <taxon>Bacillati</taxon>
        <taxon>Actinomycetota</taxon>
        <taxon>Actinomycetes</taxon>
        <taxon>Micromonosporales</taxon>
        <taxon>Micromonosporaceae</taxon>
        <taxon>Rhizocola</taxon>
    </lineage>
</organism>
<feature type="transmembrane region" description="Helical" evidence="3">
    <location>
        <begin position="199"/>
        <end position="220"/>
    </location>
</feature>
<keyword evidence="1" id="KW-0175">Coiled coil</keyword>
<protein>
    <submittedName>
        <fullName evidence="4">Uncharacterized protein</fullName>
    </submittedName>
</protein>
<evidence type="ECO:0000256" key="3">
    <source>
        <dbReference type="SAM" id="Phobius"/>
    </source>
</evidence>